<reference evidence="10 11" key="1">
    <citation type="journal article" date="2020" name="ISME J.">
        <title>Parallel Reductive Genome Evolution in Desulfovibrio Ectosymbionts Independently Acquired by Trichonympha Protists in the Termite Gut.</title>
        <authorList>
            <person name="Takeuchi M."/>
            <person name="Kuwahara H."/>
            <person name="Murakami T."/>
            <person name="Takahashi K."/>
            <person name="Kajitani R."/>
            <person name="Toyoda A."/>
            <person name="Itoh T."/>
            <person name="Ohkuma M."/>
            <person name="Hongoh Y."/>
        </authorList>
    </citation>
    <scope>NUCLEOTIDE SEQUENCE [LARGE SCALE GENOMIC DNA]</scope>
    <source>
        <strain evidence="10">ZnDsv-02</strain>
    </source>
</reference>
<dbReference type="InterPro" id="IPR026579">
    <property type="entry name" value="FtsQ"/>
</dbReference>
<dbReference type="PANTHER" id="PTHR35851">
    <property type="entry name" value="CELL DIVISION PROTEIN FTSQ"/>
    <property type="match status" value="1"/>
</dbReference>
<dbReference type="PANTHER" id="PTHR35851:SF1">
    <property type="entry name" value="CELL DIVISION PROTEIN FTSQ"/>
    <property type="match status" value="1"/>
</dbReference>
<keyword evidence="7" id="KW-0131">Cell cycle</keyword>
<evidence type="ECO:0000313" key="10">
    <source>
        <dbReference type="EMBL" id="GFH62486.1"/>
    </source>
</evidence>
<dbReference type="InterPro" id="IPR034746">
    <property type="entry name" value="POTRA"/>
</dbReference>
<comment type="caution">
    <text evidence="10">The sequence shown here is derived from an EMBL/GenBank/DDBJ whole genome shotgun (WGS) entry which is preliminary data.</text>
</comment>
<dbReference type="PROSITE" id="PS51779">
    <property type="entry name" value="POTRA"/>
    <property type="match status" value="1"/>
</dbReference>
<evidence type="ECO:0000256" key="8">
    <source>
        <dbReference type="SAM" id="Phobius"/>
    </source>
</evidence>
<gene>
    <name evidence="10" type="primary">ftsQ</name>
    <name evidence="10" type="ORF">ZNDK_0257</name>
</gene>
<feature type="domain" description="POTRA" evidence="9">
    <location>
        <begin position="86"/>
        <end position="154"/>
    </location>
</feature>
<evidence type="ECO:0000313" key="11">
    <source>
        <dbReference type="Proteomes" id="UP000505077"/>
    </source>
</evidence>
<evidence type="ECO:0000256" key="1">
    <source>
        <dbReference type="ARBA" id="ARBA00004370"/>
    </source>
</evidence>
<dbReference type="Gene3D" id="3.10.20.310">
    <property type="entry name" value="membrane protein fhac"/>
    <property type="match status" value="1"/>
</dbReference>
<comment type="subcellular location">
    <subcellularLocation>
        <location evidence="1">Membrane</location>
    </subcellularLocation>
</comment>
<evidence type="ECO:0000259" key="9">
    <source>
        <dbReference type="PROSITE" id="PS51779"/>
    </source>
</evidence>
<evidence type="ECO:0000256" key="4">
    <source>
        <dbReference type="ARBA" id="ARBA00022692"/>
    </source>
</evidence>
<keyword evidence="5 8" id="KW-1133">Transmembrane helix</keyword>
<evidence type="ECO:0000256" key="7">
    <source>
        <dbReference type="ARBA" id="ARBA00023306"/>
    </source>
</evidence>
<evidence type="ECO:0000256" key="5">
    <source>
        <dbReference type="ARBA" id="ARBA00022989"/>
    </source>
</evidence>
<dbReference type="GO" id="GO:0016020">
    <property type="term" value="C:membrane"/>
    <property type="evidence" value="ECO:0007669"/>
    <property type="project" value="UniProtKB-SubCell"/>
</dbReference>
<name>A0A6L2R4J6_9BACT</name>
<organism evidence="10 11">
    <name type="scientific">Candidatus Desulfovibrio kirbyi</name>
    <dbReference type="NCBI Taxonomy" id="2696086"/>
    <lineage>
        <taxon>Bacteria</taxon>
        <taxon>Pseudomonadati</taxon>
        <taxon>Thermodesulfobacteriota</taxon>
        <taxon>Desulfovibrionia</taxon>
        <taxon>Desulfovibrionales</taxon>
        <taxon>Desulfovibrionaceae</taxon>
        <taxon>Desulfovibrio</taxon>
    </lineage>
</organism>
<accession>A0A6L2R4J6</accession>
<evidence type="ECO:0000256" key="2">
    <source>
        <dbReference type="ARBA" id="ARBA00022475"/>
    </source>
</evidence>
<feature type="transmembrane region" description="Helical" evidence="8">
    <location>
        <begin position="52"/>
        <end position="77"/>
    </location>
</feature>
<sequence length="294" mass="32405">MPLLTKRRGARPRNTYTKNVASAPAGGRLKKICMPPFLKFAGIKWVNGLKRVVAVTLLLMTVVLVPASVCAVTLWLYNKAVTSEFFVTKHVDVTGNVRLSRDMVLQYCGIKVGDNSLAVSIINAEQNLLRTPWVEEVSVKRLLPDRFVIRLKERLPSFWIYKDDVLYYANEAGEAIAPVESGNFLSLPTLAVETGAEDATPYLTRLIRDMHSGVLPVEFGAIASVTASAGRGIEIYMADRELRLSVAVDDWDSNLTRLGTALGDLAGRHELKDVREVRAANGDVWVILNKPAQG</sequence>
<evidence type="ECO:0000256" key="6">
    <source>
        <dbReference type="ARBA" id="ARBA00023136"/>
    </source>
</evidence>
<protein>
    <submittedName>
        <fullName evidence="10">Cell division protein FtsQ</fullName>
    </submittedName>
</protein>
<evidence type="ECO:0000256" key="3">
    <source>
        <dbReference type="ARBA" id="ARBA00022618"/>
    </source>
</evidence>
<dbReference type="Pfam" id="PF08478">
    <property type="entry name" value="POTRA_1"/>
    <property type="match status" value="1"/>
</dbReference>
<keyword evidence="2" id="KW-1003">Cell membrane</keyword>
<keyword evidence="6 8" id="KW-0472">Membrane</keyword>
<dbReference type="GO" id="GO:0090529">
    <property type="term" value="P:cell septum assembly"/>
    <property type="evidence" value="ECO:0007669"/>
    <property type="project" value="InterPro"/>
</dbReference>
<dbReference type="InterPro" id="IPR013685">
    <property type="entry name" value="POTRA_FtsQ_type"/>
</dbReference>
<dbReference type="AlphaFoldDB" id="A0A6L2R4J6"/>
<proteinExistence type="predicted"/>
<dbReference type="Proteomes" id="UP000505077">
    <property type="component" value="Unassembled WGS sequence"/>
</dbReference>
<keyword evidence="4 8" id="KW-0812">Transmembrane</keyword>
<keyword evidence="3 10" id="KW-0132">Cell division</keyword>
<dbReference type="EMBL" id="BLLL01000002">
    <property type="protein sequence ID" value="GFH62486.1"/>
    <property type="molecule type" value="Genomic_DNA"/>
</dbReference>